<keyword evidence="1" id="KW-0732">Signal</keyword>
<dbReference type="AlphaFoldDB" id="A0A384JEM4"/>
<protein>
    <submittedName>
        <fullName evidence="2">Uncharacterized protein</fullName>
    </submittedName>
</protein>
<dbReference type="OMA" id="ICGPWDA"/>
<dbReference type="OrthoDB" id="3928002at2759"/>
<evidence type="ECO:0000313" key="3">
    <source>
        <dbReference type="Proteomes" id="UP000001798"/>
    </source>
</evidence>
<reference evidence="2 3" key="3">
    <citation type="journal article" date="2017" name="Mol. Plant Pathol.">
        <title>A gapless genome sequence of the fungus Botrytis cinerea.</title>
        <authorList>
            <person name="Van Kan J.A."/>
            <person name="Stassen J.H."/>
            <person name="Mosbach A."/>
            <person name="Van Der Lee T.A."/>
            <person name="Faino L."/>
            <person name="Farmer A.D."/>
            <person name="Papasotiriou D.G."/>
            <person name="Zhou S."/>
            <person name="Seidl M.F."/>
            <person name="Cottam E."/>
            <person name="Edel D."/>
            <person name="Hahn M."/>
            <person name="Schwartz D.C."/>
            <person name="Dietrich R.A."/>
            <person name="Widdison S."/>
            <person name="Scalliet G."/>
        </authorList>
    </citation>
    <scope>NUCLEOTIDE SEQUENCE [LARGE SCALE GENOMIC DNA]</scope>
    <source>
        <strain evidence="2 3">B05.10</strain>
    </source>
</reference>
<proteinExistence type="predicted"/>
<dbReference type="RefSeq" id="XP_001550920.1">
    <property type="nucleotide sequence ID" value="XM_001550870.2"/>
</dbReference>
<feature type="signal peptide" evidence="1">
    <location>
        <begin position="1"/>
        <end position="16"/>
    </location>
</feature>
<dbReference type="EMBL" id="CP009808">
    <property type="protein sequence ID" value="ATZ48911.1"/>
    <property type="molecule type" value="Genomic_DNA"/>
</dbReference>
<reference evidence="2 3" key="2">
    <citation type="journal article" date="2012" name="Eukaryot. Cell">
        <title>Genome update of Botrytis cinerea strains B05.10 and T4.</title>
        <authorList>
            <person name="Staats M."/>
            <person name="van Kan J.A."/>
        </authorList>
    </citation>
    <scope>NUCLEOTIDE SEQUENCE [LARGE SCALE GENOMIC DNA]</scope>
    <source>
        <strain evidence="2 3">B05.10</strain>
    </source>
</reference>
<name>A0A384JEM4_BOTFB</name>
<keyword evidence="3" id="KW-1185">Reference proteome</keyword>
<gene>
    <name evidence="2" type="ORF">BCIN_04g01220</name>
</gene>
<dbReference type="VEuPathDB" id="FungiDB:Bcin04g01220"/>
<reference evidence="2 3" key="1">
    <citation type="journal article" date="2011" name="PLoS Genet.">
        <title>Genomic analysis of the necrotrophic fungal pathogens Sclerotinia sclerotiorum and Botrytis cinerea.</title>
        <authorList>
            <person name="Amselem J."/>
            <person name="Cuomo C.A."/>
            <person name="van Kan J.A."/>
            <person name="Viaud M."/>
            <person name="Benito E.P."/>
            <person name="Couloux A."/>
            <person name="Coutinho P.M."/>
            <person name="de Vries R.P."/>
            <person name="Dyer P.S."/>
            <person name="Fillinger S."/>
            <person name="Fournier E."/>
            <person name="Gout L."/>
            <person name="Hahn M."/>
            <person name="Kohn L."/>
            <person name="Lapalu N."/>
            <person name="Plummer K.M."/>
            <person name="Pradier J.M."/>
            <person name="Quevillon E."/>
            <person name="Sharon A."/>
            <person name="Simon A."/>
            <person name="ten Have A."/>
            <person name="Tudzynski B."/>
            <person name="Tudzynski P."/>
            <person name="Wincker P."/>
            <person name="Andrew M."/>
            <person name="Anthouard V."/>
            <person name="Beever R.E."/>
            <person name="Beffa R."/>
            <person name="Benoit I."/>
            <person name="Bouzid O."/>
            <person name="Brault B."/>
            <person name="Chen Z."/>
            <person name="Choquer M."/>
            <person name="Collemare J."/>
            <person name="Cotton P."/>
            <person name="Danchin E.G."/>
            <person name="Da Silva C."/>
            <person name="Gautier A."/>
            <person name="Giraud C."/>
            <person name="Giraud T."/>
            <person name="Gonzalez C."/>
            <person name="Grossetete S."/>
            <person name="Guldener U."/>
            <person name="Henrissat B."/>
            <person name="Howlett B.J."/>
            <person name="Kodira C."/>
            <person name="Kretschmer M."/>
            <person name="Lappartient A."/>
            <person name="Leroch M."/>
            <person name="Levis C."/>
            <person name="Mauceli E."/>
            <person name="Neuveglise C."/>
            <person name="Oeser B."/>
            <person name="Pearson M."/>
            <person name="Poulain J."/>
            <person name="Poussereau N."/>
            <person name="Quesneville H."/>
            <person name="Rascle C."/>
            <person name="Schumacher J."/>
            <person name="Segurens B."/>
            <person name="Sexton A."/>
            <person name="Silva E."/>
            <person name="Sirven C."/>
            <person name="Soanes D.M."/>
            <person name="Talbot N.J."/>
            <person name="Templeton M."/>
            <person name="Yandava C."/>
            <person name="Yarden O."/>
            <person name="Zeng Q."/>
            <person name="Rollins J.A."/>
            <person name="Lebrun M.H."/>
            <person name="Dickman M."/>
        </authorList>
    </citation>
    <scope>NUCLEOTIDE SEQUENCE [LARGE SCALE GENOMIC DNA]</scope>
    <source>
        <strain evidence="2 3">B05.10</strain>
    </source>
</reference>
<dbReference type="Proteomes" id="UP000001798">
    <property type="component" value="Chromosome 4"/>
</dbReference>
<organism evidence="2 3">
    <name type="scientific">Botryotinia fuckeliana (strain B05.10)</name>
    <name type="common">Noble rot fungus</name>
    <name type="synonym">Botrytis cinerea</name>
    <dbReference type="NCBI Taxonomy" id="332648"/>
    <lineage>
        <taxon>Eukaryota</taxon>
        <taxon>Fungi</taxon>
        <taxon>Dikarya</taxon>
        <taxon>Ascomycota</taxon>
        <taxon>Pezizomycotina</taxon>
        <taxon>Leotiomycetes</taxon>
        <taxon>Helotiales</taxon>
        <taxon>Sclerotiniaceae</taxon>
        <taxon>Botrytis</taxon>
    </lineage>
</organism>
<dbReference type="GeneID" id="5431421"/>
<evidence type="ECO:0000256" key="1">
    <source>
        <dbReference type="SAM" id="SignalP"/>
    </source>
</evidence>
<feature type="chain" id="PRO_5016838570" evidence="1">
    <location>
        <begin position="17"/>
        <end position="209"/>
    </location>
</feature>
<evidence type="ECO:0000313" key="2">
    <source>
        <dbReference type="EMBL" id="ATZ48911.1"/>
    </source>
</evidence>
<sequence>MASLLIALVTAPALLATNEAIRQGQAKDRKEEHRARRCNLIASCVEASPLSLEVDHRQIVLRDSKLYINKDMNDSTLHPFAGYYLPYPDSNYEGLVSTITDVAPIMNWIYVDRETYEVKYGVRLDAQPNITGPFDCTRQDRRLTLEGWEGFCAVKEELNGEETSMWALYYDRDDDRLIGKLGKDRKIVEIELRRQEKRVRRGKPLGEMR</sequence>
<dbReference type="PANTHER" id="PTHR38049">
    <property type="entry name" value="RICIN B LECTIN DOMAIN-CONTAINING PROTEIN"/>
    <property type="match status" value="1"/>
</dbReference>
<accession>A0A384JEM4</accession>
<dbReference type="KEGG" id="bfu:BCIN_04g01220"/>
<dbReference type="PANTHER" id="PTHR38049:SF2">
    <property type="entry name" value="RICIN B LECTIN DOMAIN-CONTAINING PROTEIN"/>
    <property type="match status" value="1"/>
</dbReference>